<name>A0AAD9VDX5_ACRCE</name>
<keyword evidence="1" id="KW-0812">Transmembrane</keyword>
<feature type="transmembrane region" description="Helical" evidence="1">
    <location>
        <begin position="395"/>
        <end position="421"/>
    </location>
</feature>
<feature type="transmembrane region" description="Helical" evidence="1">
    <location>
        <begin position="93"/>
        <end position="121"/>
    </location>
</feature>
<gene>
    <name evidence="2" type="ORF">P5673_004615</name>
</gene>
<dbReference type="Proteomes" id="UP001249851">
    <property type="component" value="Unassembled WGS sequence"/>
</dbReference>
<dbReference type="AlphaFoldDB" id="A0AAD9VDX5"/>
<feature type="transmembrane region" description="Helical" evidence="1">
    <location>
        <begin position="210"/>
        <end position="229"/>
    </location>
</feature>
<sequence>MLEAVVAFIVYIAESFTGGVLENWSIRTTCESRVVGNDENDKELGPLLQAHSVSSEFTRFDPSDTIFQEFDPPDGSFGSMAWKESRPSWLKTLFICFKTVFVMQVIIGSSIALVAIAVLVLDFNTADLCYEKTLNWNKMPPIIQSIRVVSQSVEGFIIELWHFSIMLCMFGYSVMKDLNLLAINLLAAFADACYRLVLQTFGIYKHSWMSYPLNALFSTVVFGNSFIIARHIAQGGRRKEVLKVTCLLAFQFIFGIPAAFILVYKIFPWYNRRSELEKVFIAGTCPLIVSVPKVLTRALVPKLDCVHPGVLHLLIGCLYWSAAIVFRVMQAEFTSFKLFVALGIGHAVIDLIERLTITMRDYLWQSIFRWLVRCNRSQEMRFSARHARTPRSMRFVADVSIQLLLTEPTALVTAVGFIQVYKFMYPDMSNPSVPDLVWGFFERCATGLAIDVVFNTLSVWLQVRVFNIAVLKVWNSKNWRAHFIASIVITLMSMLYFTEYLFAIIRTKMNPHRSFTGSVLENSKITAACGSRDVEGNIQEHEVERLLPETHSLLSEFTRFDPSDTIFQEFDPPEGDFGIMAWKKSRPSWLKTLFICFKTVFVMQVVIGSSIALVAIAVLVLDFNTADICYEKTLNWNTMPPIVQRVRVVSQSVEGFIIELWHISIMLCMFGYSVLKDFNLLTINLLAALADVCYRLVLQTFGIYKHSWMSYPLNAIVFRVMQAELTSFKFFIALGICHAVIDLLEHLTITMRDYLWQSIFRRLVRCNRSQERRFSARYARTPRSMRFVADVSIQLLLTEPTALVTAVGFIQVYTFMYPDISNPSVPDLVWGFFERCATGLVIDVVFNTLSVWLQVRVFNIAVLKVWNSKNWRAHFIASMVITLMSMLYFTEYLFAIIRTKIHPHRCQSVIEENSILKNSEDASKFGAALCKVE</sequence>
<feature type="transmembrane region" description="Helical" evidence="1">
    <location>
        <begin position="787"/>
        <end position="812"/>
    </location>
</feature>
<keyword evidence="3" id="KW-1185">Reference proteome</keyword>
<reference evidence="2" key="2">
    <citation type="journal article" date="2023" name="Science">
        <title>Genomic signatures of disease resistance in endangered staghorn corals.</title>
        <authorList>
            <person name="Vollmer S.V."/>
            <person name="Selwyn J.D."/>
            <person name="Despard B.A."/>
            <person name="Roesel C.L."/>
        </authorList>
    </citation>
    <scope>NUCLEOTIDE SEQUENCE</scope>
    <source>
        <strain evidence="2">K2</strain>
    </source>
</reference>
<feature type="transmembrane region" description="Helical" evidence="1">
    <location>
        <begin position="656"/>
        <end position="675"/>
    </location>
</feature>
<keyword evidence="1" id="KW-0472">Membrane</keyword>
<feature type="transmembrane region" description="Helical" evidence="1">
    <location>
        <begin position="593"/>
        <end position="621"/>
    </location>
</feature>
<protein>
    <submittedName>
        <fullName evidence="2">Uncharacterized protein</fullName>
    </submittedName>
</protein>
<feature type="transmembrane region" description="Helical" evidence="1">
    <location>
        <begin position="181"/>
        <end position="204"/>
    </location>
</feature>
<proteinExistence type="predicted"/>
<keyword evidence="1" id="KW-1133">Transmembrane helix</keyword>
<evidence type="ECO:0000313" key="3">
    <source>
        <dbReference type="Proteomes" id="UP001249851"/>
    </source>
</evidence>
<feature type="transmembrane region" description="Helical" evidence="1">
    <location>
        <begin position="156"/>
        <end position="174"/>
    </location>
</feature>
<evidence type="ECO:0000313" key="2">
    <source>
        <dbReference type="EMBL" id="KAK2570901.1"/>
    </source>
</evidence>
<comment type="caution">
    <text evidence="2">The sequence shown here is derived from an EMBL/GenBank/DDBJ whole genome shotgun (WGS) entry which is preliminary data.</text>
</comment>
<evidence type="ECO:0000256" key="1">
    <source>
        <dbReference type="SAM" id="Phobius"/>
    </source>
</evidence>
<organism evidence="2 3">
    <name type="scientific">Acropora cervicornis</name>
    <name type="common">Staghorn coral</name>
    <dbReference type="NCBI Taxonomy" id="6130"/>
    <lineage>
        <taxon>Eukaryota</taxon>
        <taxon>Metazoa</taxon>
        <taxon>Cnidaria</taxon>
        <taxon>Anthozoa</taxon>
        <taxon>Hexacorallia</taxon>
        <taxon>Scleractinia</taxon>
        <taxon>Astrocoeniina</taxon>
        <taxon>Acroporidae</taxon>
        <taxon>Acropora</taxon>
    </lineage>
</organism>
<feature type="transmembrane region" description="Helical" evidence="1">
    <location>
        <begin position="310"/>
        <end position="329"/>
    </location>
</feature>
<accession>A0AAD9VDX5</accession>
<reference evidence="2" key="1">
    <citation type="journal article" date="2023" name="G3 (Bethesda)">
        <title>Whole genome assembly and annotation of the endangered Caribbean coral Acropora cervicornis.</title>
        <authorList>
            <person name="Selwyn J.D."/>
            <person name="Vollmer S.V."/>
        </authorList>
    </citation>
    <scope>NUCLEOTIDE SEQUENCE</scope>
    <source>
        <strain evidence="2">K2</strain>
    </source>
</reference>
<dbReference type="EMBL" id="JARQWQ010000007">
    <property type="protein sequence ID" value="KAK2570901.1"/>
    <property type="molecule type" value="Genomic_DNA"/>
</dbReference>
<feature type="transmembrane region" description="Helical" evidence="1">
    <location>
        <begin position="241"/>
        <end position="267"/>
    </location>
</feature>
<feature type="transmembrane region" description="Helical" evidence="1">
    <location>
        <begin position="483"/>
        <end position="505"/>
    </location>
</feature>
<feature type="transmembrane region" description="Helical" evidence="1">
    <location>
        <begin position="874"/>
        <end position="897"/>
    </location>
</feature>